<feature type="domain" description="Spore coat protein U/FanG" evidence="2">
    <location>
        <begin position="27"/>
        <end position="149"/>
    </location>
</feature>
<dbReference type="Pfam" id="PF05229">
    <property type="entry name" value="SCPU"/>
    <property type="match status" value="1"/>
</dbReference>
<dbReference type="PANTHER" id="PTHR37089">
    <property type="entry name" value="PROTEIN U-RELATED"/>
    <property type="match status" value="1"/>
</dbReference>
<protein>
    <submittedName>
        <fullName evidence="3">Spore coat protein U domain-containing protein</fullName>
    </submittedName>
</protein>
<keyword evidence="4" id="KW-1185">Reference proteome</keyword>
<comment type="caution">
    <text evidence="3">The sequence shown here is derived from an EMBL/GenBank/DDBJ whole genome shotgun (WGS) entry which is preliminary data.</text>
</comment>
<sequence length="153" mass="16181">MSRLAALALVACVLGLAAPRAQAGDVATVRVSATVLGVCKIVSVDDIRFGDLDPSRPVDVEAQGAVRLQCTRGVDYRLSVDSGQGFDAAAGRRRMRAGEAFLPYTLAAEAFSGIGTGFRVPIELPLAATLRGDDYRDLPADTYTDTIRVLLEP</sequence>
<dbReference type="InterPro" id="IPR053167">
    <property type="entry name" value="Spore_coat_component"/>
</dbReference>
<feature type="chain" id="PRO_5046714762" evidence="1">
    <location>
        <begin position="24"/>
        <end position="153"/>
    </location>
</feature>
<keyword evidence="3" id="KW-0167">Capsid protein</keyword>
<name>A0ABW2YDW8_9GAMM</name>
<reference evidence="4" key="1">
    <citation type="journal article" date="2019" name="Int. J. Syst. Evol. Microbiol.">
        <title>The Global Catalogue of Microorganisms (GCM) 10K type strain sequencing project: providing services to taxonomists for standard genome sequencing and annotation.</title>
        <authorList>
            <consortium name="The Broad Institute Genomics Platform"/>
            <consortium name="The Broad Institute Genome Sequencing Center for Infectious Disease"/>
            <person name="Wu L."/>
            <person name="Ma J."/>
        </authorList>
    </citation>
    <scope>NUCLEOTIDE SEQUENCE [LARGE SCALE GENOMIC DNA]</scope>
    <source>
        <strain evidence="4">CCUG 55585</strain>
    </source>
</reference>
<evidence type="ECO:0000256" key="1">
    <source>
        <dbReference type="SAM" id="SignalP"/>
    </source>
</evidence>
<dbReference type="InterPro" id="IPR007893">
    <property type="entry name" value="Spore_coat_U/FanG"/>
</dbReference>
<dbReference type="RefSeq" id="WP_386824205.1">
    <property type="nucleotide sequence ID" value="NZ_JBHTIF010000002.1"/>
</dbReference>
<keyword evidence="1" id="KW-0732">Signal</keyword>
<keyword evidence="3" id="KW-0946">Virion</keyword>
<dbReference type="Proteomes" id="UP001597110">
    <property type="component" value="Unassembled WGS sequence"/>
</dbReference>
<evidence type="ECO:0000313" key="4">
    <source>
        <dbReference type="Proteomes" id="UP001597110"/>
    </source>
</evidence>
<accession>A0ABW2YDW8</accession>
<feature type="signal peptide" evidence="1">
    <location>
        <begin position="1"/>
        <end position="23"/>
    </location>
</feature>
<dbReference type="PANTHER" id="PTHR37089:SF1">
    <property type="entry name" value="MEMBRANE PROTEIN"/>
    <property type="match status" value="1"/>
</dbReference>
<evidence type="ECO:0000259" key="2">
    <source>
        <dbReference type="Pfam" id="PF05229"/>
    </source>
</evidence>
<evidence type="ECO:0000313" key="3">
    <source>
        <dbReference type="EMBL" id="MFD0726363.1"/>
    </source>
</evidence>
<organism evidence="3 4">
    <name type="scientific">Lysobacter brunescens</name>
    <dbReference type="NCBI Taxonomy" id="262323"/>
    <lineage>
        <taxon>Bacteria</taxon>
        <taxon>Pseudomonadati</taxon>
        <taxon>Pseudomonadota</taxon>
        <taxon>Gammaproteobacteria</taxon>
        <taxon>Lysobacterales</taxon>
        <taxon>Lysobacteraceae</taxon>
        <taxon>Lysobacter</taxon>
    </lineage>
</organism>
<dbReference type="EMBL" id="JBHTIF010000002">
    <property type="protein sequence ID" value="MFD0726363.1"/>
    <property type="molecule type" value="Genomic_DNA"/>
</dbReference>
<gene>
    <name evidence="3" type="ORF">ACFQ0E_12245</name>
</gene>
<proteinExistence type="predicted"/>